<keyword evidence="6 15" id="KW-0235">DNA replication</keyword>
<keyword evidence="11 15" id="KW-0408">Iron</keyword>
<dbReference type="Gene3D" id="3.30.420.10">
    <property type="entry name" value="Ribonuclease H-like superfamily/Ribonuclease H"/>
    <property type="match status" value="1"/>
</dbReference>
<evidence type="ECO:0000256" key="6">
    <source>
        <dbReference type="ARBA" id="ARBA00022705"/>
    </source>
</evidence>
<keyword evidence="19" id="KW-1185">Reference proteome</keyword>
<feature type="region of interest" description="Disordered" evidence="16">
    <location>
        <begin position="1978"/>
        <end position="2003"/>
    </location>
</feature>
<dbReference type="Gene3D" id="1.10.132.60">
    <property type="entry name" value="DNA polymerase family B, C-terminal domain"/>
    <property type="match status" value="1"/>
</dbReference>
<dbReference type="InterPro" id="IPR013697">
    <property type="entry name" value="DNA_pol_e_suA_C"/>
</dbReference>
<dbReference type="Pfam" id="PF03104">
    <property type="entry name" value="DNA_pol_B_exo1"/>
    <property type="match status" value="1"/>
</dbReference>
<evidence type="ECO:0000256" key="8">
    <source>
        <dbReference type="ARBA" id="ARBA00022771"/>
    </source>
</evidence>
<evidence type="ECO:0000259" key="17">
    <source>
        <dbReference type="SMART" id="SM01159"/>
    </source>
</evidence>
<dbReference type="SUPFAM" id="SSF56672">
    <property type="entry name" value="DNA/RNA polymerases"/>
    <property type="match status" value="1"/>
</dbReference>
<proteinExistence type="inferred from homology"/>
<dbReference type="Proteomes" id="UP001527925">
    <property type="component" value="Unassembled WGS sequence"/>
</dbReference>
<keyword evidence="5 15" id="KW-0548">Nucleotidyltransferase</keyword>
<keyword evidence="10 15" id="KW-0239">DNA-directed DNA polymerase</keyword>
<dbReference type="InterPro" id="IPR006172">
    <property type="entry name" value="DNA-dir_DNA_pol_B"/>
</dbReference>
<evidence type="ECO:0000256" key="16">
    <source>
        <dbReference type="SAM" id="MobiDB-lite"/>
    </source>
</evidence>
<evidence type="ECO:0000256" key="13">
    <source>
        <dbReference type="ARBA" id="ARBA00023125"/>
    </source>
</evidence>
<comment type="function">
    <text evidence="15">DNA polymerase II participates in chromosomal DNA replication.</text>
</comment>
<accession>A0ABR4NL95</accession>
<keyword evidence="9 15" id="KW-0862">Zinc</keyword>
<evidence type="ECO:0000256" key="15">
    <source>
        <dbReference type="RuleBase" id="RU365029"/>
    </source>
</evidence>
<dbReference type="SUPFAM" id="SSF53098">
    <property type="entry name" value="Ribonuclease H-like"/>
    <property type="match status" value="1"/>
</dbReference>
<dbReference type="PANTHER" id="PTHR10670">
    <property type="entry name" value="DNA POLYMERASE EPSILON CATALYTIC SUBUNIT A"/>
    <property type="match status" value="1"/>
</dbReference>
<evidence type="ECO:0000256" key="11">
    <source>
        <dbReference type="ARBA" id="ARBA00023004"/>
    </source>
</evidence>
<dbReference type="InterPro" id="IPR042087">
    <property type="entry name" value="DNA_pol_B_thumb"/>
</dbReference>
<dbReference type="CDD" id="cd05779">
    <property type="entry name" value="DNA_polB_epsilon_exo"/>
    <property type="match status" value="1"/>
</dbReference>
<dbReference type="InterPro" id="IPR006133">
    <property type="entry name" value="DNA-dir_DNA_pol_B_exonuc"/>
</dbReference>
<evidence type="ECO:0000256" key="12">
    <source>
        <dbReference type="ARBA" id="ARBA00023014"/>
    </source>
</evidence>
<evidence type="ECO:0000256" key="4">
    <source>
        <dbReference type="ARBA" id="ARBA00022679"/>
    </source>
</evidence>
<feature type="domain" description="DNA polymerase epsilon catalytic subunit A C-terminal" evidence="17">
    <location>
        <begin position="1543"/>
        <end position="1972"/>
    </location>
</feature>
<dbReference type="Gene3D" id="3.30.342.10">
    <property type="entry name" value="DNA Polymerase, chain B, domain 1"/>
    <property type="match status" value="1"/>
</dbReference>
<evidence type="ECO:0000256" key="10">
    <source>
        <dbReference type="ARBA" id="ARBA00022932"/>
    </source>
</evidence>
<evidence type="ECO:0000313" key="19">
    <source>
        <dbReference type="Proteomes" id="UP001527925"/>
    </source>
</evidence>
<keyword evidence="4 15" id="KW-0808">Transferase</keyword>
<evidence type="ECO:0000256" key="14">
    <source>
        <dbReference type="ARBA" id="ARBA00023242"/>
    </source>
</evidence>
<feature type="region of interest" description="Disordered" evidence="16">
    <location>
        <begin position="1797"/>
        <end position="1818"/>
    </location>
</feature>
<organism evidence="18 19">
    <name type="scientific">Polyrhizophydium stewartii</name>
    <dbReference type="NCBI Taxonomy" id="2732419"/>
    <lineage>
        <taxon>Eukaryota</taxon>
        <taxon>Fungi</taxon>
        <taxon>Fungi incertae sedis</taxon>
        <taxon>Chytridiomycota</taxon>
        <taxon>Chytridiomycota incertae sedis</taxon>
        <taxon>Chytridiomycetes</taxon>
        <taxon>Rhizophydiales</taxon>
        <taxon>Rhizophydiales incertae sedis</taxon>
        <taxon>Polyrhizophydium</taxon>
    </lineage>
</organism>
<reference evidence="18 19" key="1">
    <citation type="submission" date="2023-09" db="EMBL/GenBank/DDBJ databases">
        <title>Pangenome analysis of Batrachochytrium dendrobatidis and related Chytrids.</title>
        <authorList>
            <person name="Yacoub M.N."/>
            <person name="Stajich J.E."/>
            <person name="James T.Y."/>
        </authorList>
    </citation>
    <scope>NUCLEOTIDE SEQUENCE [LARGE SCALE GENOMIC DNA]</scope>
    <source>
        <strain evidence="18 19">JEL0888</strain>
    </source>
</reference>
<evidence type="ECO:0000256" key="1">
    <source>
        <dbReference type="ARBA" id="ARBA00004123"/>
    </source>
</evidence>
<comment type="caution">
    <text evidence="18">The sequence shown here is derived from an EMBL/GenBank/DDBJ whole genome shotgun (WGS) entry which is preliminary data.</text>
</comment>
<dbReference type="Pfam" id="PF22912">
    <property type="entry name" value="zf-DPOE"/>
    <property type="match status" value="1"/>
</dbReference>
<dbReference type="Pfam" id="PF22634">
    <property type="entry name" value="POL2_thumb"/>
    <property type="match status" value="1"/>
</dbReference>
<dbReference type="Pfam" id="PF23250">
    <property type="entry name" value="zf_DPOE_2"/>
    <property type="match status" value="1"/>
</dbReference>
<keyword evidence="12 15" id="KW-0411">Iron-sulfur</keyword>
<sequence>MRVFTRFGARGALDGPGDDETARAPWDDEADDEADAGGGGDGGGDDDADHALLADRAAGADRFDKMASSAEHAKARDELDEKMGFARYVEGPERLGWLINIQPTTVPDSEIQNGKAGVDLYFLEEDGGSFKATLLYQPYLFVVCKPGTEGDVEEFIRRQFQNTILSVTRVVKDDLELANHIAGQKRVLVKISFWNVKQLKNVRMALTQIIDRNRTSGASAGTDDEFFSVIDGQDSIIELREYDVMYYVRVAIDCDIRVGLWYTVHVNNGVLNIRPEPEKLQRAEPVVLAFDIETTKLPLRFPDAQIDSIMMISYMIDGQGFLIINREIVSRDIDDFEYTPKPEYEGHFTIFNEPDEASVIRRFIDHIHLARPTVFATYNGDFFDWPFVEARAAANNINLFSEIGFSKDSSGEFKSRSAIHMDCFAWVKRDSYLPQGSQGLKAVTKYKLGYNPIEIDPEDMTRFAVDQPQTLAQYSVSDAVATYYLYMKYVHPFIFSLCNIIPMNPDDVLRRGSGTLCEHLLMVQSVKSNVIMPNKHADKEGRSFEGHLLESETYVGGHVEALEAGVFRSDIPAQFRLVPEAFSQLIEEVDQALHFSITVEEKQKLEDVVNYDEVRAAIVEKLEALRSTPVCVQEPLIYHLDVAAMYPNIILTNRLQPNAVIDESVCASCDFNQGPGSSCQRRMTWSWRGEFFPASRGEVNMIQNQLRQERFPAKRNDFGRGAADDRDSRPPFKPRSARDDLARAFHELSLSEQSSLLKKRVSDYSRKVYSRVRETRVVERESIVCQREHPFYINTVRDFRDRRYEYKGKHKTWKKNLDAALKENDLAKVDEAKRMIILFDSLQLAHKCILNSFYGYVMRKGARWFSMEMAGIVCLTGARIIQLARSRIEQLGRPLELDTDGIWCILPKSFPETFTFKLKSGKSMQISYPCVMLNHLVHAGFTNHQYQDLSPTGEYVTHSENSIFFEVDGPYRAMILPASTEEDKLLKKRYAVFNHDGSLAELKGFEVKRRGELSLIKDFQSNIFKIFLEGLSLKECYAAVGEAANRWLDILFSKGADLPDSDLFNLISENRSMSKSLKEYGAQKSTSITTARRLAEFLGEQMVRDRGLACRFVISARPQGLPVSERAIPVAIFQADPSVRRHFMRRWLKDASLQDVDIRDVIDWQYYIERFGSVLQKLITIPAAMQSVENPIPRVRHPDWLGRRVAAQEDRFKQRRITDVFSRSETSDVAKDMSAWHQAGGGDADSAAASKRKRARHQEAEEPDFEVLSSEQSADLFATDYSGWLVHAKMRVAKRRLGSAVFQLFPGAAGGSRTGGLRRIAGQPGAAPQSLVSSAAGALYSGISGVQVLQIVESDIPGSFVIWVLANGGIQQTRLEVPRRFYMNSRVGDPGELPSHPLLAVTKRMRTLPRSHPCRHLYELEMPETFYIENSTLFAALFNHPDVDGVYETNVSLAFRALIQLGCLCSISRGSGGVASSLVLADIKSDPVAPRSSYLDSQHPLNFCYLFHASNGPRQVLGLVLVPTARCHVVIVDPGNNRDAVPNVQRMYAEALAKLPSHESQAGSGGAFEYPAQLEATTSVFRGEREALAAVNTLLRSYLDQRRGPTALAVQSMRSRKYFENSGLSVLRELPVISVPSHKNDVQFPAIGWQQHGLRRMVGHFLHLSDFLANRIELARYADVPLCNIENDYTLFLSDLFLARRLVKSDALLWFSMSGKPDLGGIENEDTHFAHGVPINPEINRHGSFSSMCIELDIWDLALNTVLQSDVIYDMDNPMAGAAYTHNQVQAGVVPGGKVAANDGTAGATPDHEGGSRGTAGRDVGQGVVALRETDHSAFSPAVFGIFRTMVKGWTDDVRRKNRFASHLLEHLFRWITSPSAKFFDPALFRFVHDLMKRVFGMLVGHVRQLGSEIVYASFDKLVISTNKTSLSNAMGYITYAVAAIAKKDAFAHIEIRPSRFWRFLMWMDPFNWAGVEVSPGEPDTLAESRQSEGSVEGAARAPAGGLVTARREGDALSVDMKWSMLAGLPRLHQQAFMRVVAEFLDQVCETDIHDKTAWLASVSEMLSTTFKRRLLGVVRELSRTPLAQQGSVDVAGSGGPSSESMALARVGSKRQDPHLEFVKCLCAILGLDEQLDAPVRLLKRDLLSILGVNEFSSRAAFTPPPEPLVLHQVICEYCSFCRDLDLTRDRDVTTIAWADQQDGADARGATAEADNASFWVCSKCHMEYDRPSLEQRLVDLVVKRLTSWQLQDLRCSDCRFFKAEDMRAHCPRCKSAVATTQRMDDFARVLSQMNVIAQAHGMEMLGEID</sequence>
<comment type="subcellular location">
    <subcellularLocation>
        <location evidence="1 15">Nucleus</location>
    </subcellularLocation>
</comment>
<evidence type="ECO:0000256" key="3">
    <source>
        <dbReference type="ARBA" id="ARBA00022485"/>
    </source>
</evidence>
<protein>
    <recommendedName>
        <fullName evidence="15">DNA polymerase epsilon catalytic subunit</fullName>
        <ecNumber evidence="15">2.7.7.7</ecNumber>
    </recommendedName>
</protein>
<evidence type="ECO:0000256" key="7">
    <source>
        <dbReference type="ARBA" id="ARBA00022723"/>
    </source>
</evidence>
<dbReference type="EMBL" id="JADGIZ020000001">
    <property type="protein sequence ID" value="KAL2920292.1"/>
    <property type="molecule type" value="Genomic_DNA"/>
</dbReference>
<dbReference type="CDD" id="cd05535">
    <property type="entry name" value="POLBc_epsilon"/>
    <property type="match status" value="1"/>
</dbReference>
<evidence type="ECO:0000256" key="5">
    <source>
        <dbReference type="ARBA" id="ARBA00022695"/>
    </source>
</evidence>
<dbReference type="Gene3D" id="3.90.1600.10">
    <property type="entry name" value="Palm domain of DNA polymerase"/>
    <property type="match status" value="1"/>
</dbReference>
<dbReference type="InterPro" id="IPR012337">
    <property type="entry name" value="RNaseH-like_sf"/>
</dbReference>
<dbReference type="InterPro" id="IPR054475">
    <property type="entry name" value="Znf-DPOE"/>
</dbReference>
<evidence type="ECO:0000256" key="2">
    <source>
        <dbReference type="ARBA" id="ARBA00005755"/>
    </source>
</evidence>
<keyword evidence="8 15" id="KW-0863">Zinc-finger</keyword>
<comment type="catalytic activity">
    <reaction evidence="15">
        <text>DNA(n) + a 2'-deoxyribonucleoside 5'-triphosphate = DNA(n+1) + diphosphate</text>
        <dbReference type="Rhea" id="RHEA:22508"/>
        <dbReference type="Rhea" id="RHEA-COMP:17339"/>
        <dbReference type="Rhea" id="RHEA-COMP:17340"/>
        <dbReference type="ChEBI" id="CHEBI:33019"/>
        <dbReference type="ChEBI" id="CHEBI:61560"/>
        <dbReference type="ChEBI" id="CHEBI:173112"/>
        <dbReference type="EC" id="2.7.7.7"/>
    </reaction>
</comment>
<comment type="similarity">
    <text evidence="2 15">Belongs to the DNA polymerase type-B family.</text>
</comment>
<dbReference type="GO" id="GO:0003887">
    <property type="term" value="F:DNA-directed DNA polymerase activity"/>
    <property type="evidence" value="ECO:0007669"/>
    <property type="project" value="UniProtKB-EC"/>
</dbReference>
<name>A0ABR4NL95_9FUNG</name>
<dbReference type="SMART" id="SM01159">
    <property type="entry name" value="DUF1744"/>
    <property type="match status" value="1"/>
</dbReference>
<dbReference type="InterPro" id="IPR036397">
    <property type="entry name" value="RNaseH_sf"/>
</dbReference>
<keyword evidence="7 15" id="KW-0479">Metal-binding</keyword>
<keyword evidence="3 15" id="KW-0004">4Fe-4S</keyword>
<feature type="region of interest" description="Disordered" evidence="16">
    <location>
        <begin position="1236"/>
        <end position="1267"/>
    </location>
</feature>
<gene>
    <name evidence="18" type="primary">POL2</name>
    <name evidence="18" type="ORF">HK105_200365</name>
</gene>
<dbReference type="Pfam" id="PF08490">
    <property type="entry name" value="DUF1744"/>
    <property type="match status" value="1"/>
</dbReference>
<keyword evidence="13 15" id="KW-0238">DNA-binding</keyword>
<evidence type="ECO:0000313" key="18">
    <source>
        <dbReference type="EMBL" id="KAL2920292.1"/>
    </source>
</evidence>
<dbReference type="EC" id="2.7.7.7" evidence="15"/>
<dbReference type="SMART" id="SM00486">
    <property type="entry name" value="POLBc"/>
    <property type="match status" value="1"/>
</dbReference>
<feature type="region of interest" description="Disordered" evidence="16">
    <location>
        <begin position="713"/>
        <end position="736"/>
    </location>
</feature>
<dbReference type="PANTHER" id="PTHR10670:SF0">
    <property type="entry name" value="DNA POLYMERASE EPSILON CATALYTIC SUBUNIT A"/>
    <property type="match status" value="1"/>
</dbReference>
<comment type="cofactor">
    <cofactor evidence="15">
        <name>[4Fe-4S] cluster</name>
        <dbReference type="ChEBI" id="CHEBI:49883"/>
    </cofactor>
</comment>
<feature type="region of interest" description="Disordered" evidence="16">
    <location>
        <begin position="1"/>
        <end position="50"/>
    </location>
</feature>
<dbReference type="InterPro" id="IPR029703">
    <property type="entry name" value="POL2"/>
</dbReference>
<evidence type="ECO:0000256" key="9">
    <source>
        <dbReference type="ARBA" id="ARBA00022833"/>
    </source>
</evidence>
<dbReference type="InterPro" id="IPR023211">
    <property type="entry name" value="DNA_pol_palm_dom_sf"/>
</dbReference>
<dbReference type="InterPro" id="IPR043502">
    <property type="entry name" value="DNA/RNA_pol_sf"/>
</dbReference>
<keyword evidence="14 15" id="KW-0539">Nucleus</keyword>
<dbReference type="InterPro" id="IPR055191">
    <property type="entry name" value="POL2_thumb"/>
</dbReference>